<evidence type="ECO:0000256" key="1">
    <source>
        <dbReference type="SAM" id="MobiDB-lite"/>
    </source>
</evidence>
<keyword evidence="3" id="KW-1185">Reference proteome</keyword>
<dbReference type="Proteomes" id="UP001501845">
    <property type="component" value="Unassembled WGS sequence"/>
</dbReference>
<proteinExistence type="predicted"/>
<evidence type="ECO:0000313" key="3">
    <source>
        <dbReference type="Proteomes" id="UP001501845"/>
    </source>
</evidence>
<sequence length="110" mass="11807">MTATRPPSPTVADCSPSRADRAVPRAPEEAPRPCLDGNPSAETRRLRPVTGWSRSSPRPLKRHPGPVAYGRPHRVGVGAGGTSAARLDWTRTPDGNPSAETRRRLRPVTG</sequence>
<organism evidence="2 3">
    <name type="scientific">Streptomyces tunisiensis</name>
    <dbReference type="NCBI Taxonomy" id="948699"/>
    <lineage>
        <taxon>Bacteria</taxon>
        <taxon>Bacillati</taxon>
        <taxon>Actinomycetota</taxon>
        <taxon>Actinomycetes</taxon>
        <taxon>Kitasatosporales</taxon>
        <taxon>Streptomycetaceae</taxon>
        <taxon>Streptomyces</taxon>
    </lineage>
</organism>
<protein>
    <submittedName>
        <fullName evidence="2">Uncharacterized protein</fullName>
    </submittedName>
</protein>
<accession>A0ABP7Z158</accession>
<feature type="compositionally biased region" description="Basic and acidic residues" evidence="1">
    <location>
        <begin position="18"/>
        <end position="31"/>
    </location>
</feature>
<evidence type="ECO:0000313" key="2">
    <source>
        <dbReference type="EMBL" id="GAA4145169.1"/>
    </source>
</evidence>
<gene>
    <name evidence="2" type="ORF">GCM10022285_49940</name>
</gene>
<reference evidence="3" key="1">
    <citation type="journal article" date="2019" name="Int. J. Syst. Evol. Microbiol.">
        <title>The Global Catalogue of Microorganisms (GCM) 10K type strain sequencing project: providing services to taxonomists for standard genome sequencing and annotation.</title>
        <authorList>
            <consortium name="The Broad Institute Genomics Platform"/>
            <consortium name="The Broad Institute Genome Sequencing Center for Infectious Disease"/>
            <person name="Wu L."/>
            <person name="Ma J."/>
        </authorList>
    </citation>
    <scope>NUCLEOTIDE SEQUENCE [LARGE SCALE GENOMIC DNA]</scope>
    <source>
        <strain evidence="3">JCM 17589</strain>
    </source>
</reference>
<dbReference type="EMBL" id="BAABBU010000024">
    <property type="protein sequence ID" value="GAA4145169.1"/>
    <property type="molecule type" value="Genomic_DNA"/>
</dbReference>
<feature type="region of interest" description="Disordered" evidence="1">
    <location>
        <begin position="1"/>
        <end position="110"/>
    </location>
</feature>
<comment type="caution">
    <text evidence="2">The sequence shown here is derived from an EMBL/GenBank/DDBJ whole genome shotgun (WGS) entry which is preliminary data.</text>
</comment>
<name>A0ABP7Z158_9ACTN</name>